<dbReference type="InterPro" id="IPR002509">
    <property type="entry name" value="NODB_dom"/>
</dbReference>
<comment type="subcellular location">
    <subcellularLocation>
        <location evidence="1">Secreted</location>
    </subcellularLocation>
</comment>
<dbReference type="CDD" id="cd10918">
    <property type="entry name" value="CE4_NodB_like_5s_6s"/>
    <property type="match status" value="1"/>
</dbReference>
<sequence>MIIDITKKNIFRILSNDFRVKSRLQLLTDNSILTILNFHRVAPFDGSIYSPLDPVLFEDIIIYLKLNYNIILFGETGEDKNKPDLILSFDDGYKDFIDYAVPILYKHNIKVNQNIIPSCVLSGESPINVYLQDFIGNAPDELILNLPIRPSITRKDLQNRNKLGYYISSKIKNLDYNNFIIHQKLIKDYIYKYSEFLCSAMMTIDEIKEVSTYHQIGVHSYEHLSMSKQSQKYFINDLNMCRDFMNDINIKTDIYAFPNGSATEENIQYALESDFNHILLVGDDFSKNNNKIHNRFTFDAISYFEAKYKSLGRMRNIKKLVA</sequence>
<proteinExistence type="predicted"/>
<dbReference type="Proteomes" id="UP000195963">
    <property type="component" value="Unassembled WGS sequence"/>
</dbReference>
<evidence type="ECO:0000313" key="4">
    <source>
        <dbReference type="EMBL" id="SMY38159.1"/>
    </source>
</evidence>
<organism evidence="4 5">
    <name type="scientific">Photobacterium malacitanum</name>
    <dbReference type="NCBI Taxonomy" id="2204294"/>
    <lineage>
        <taxon>Bacteria</taxon>
        <taxon>Pseudomonadati</taxon>
        <taxon>Pseudomonadota</taxon>
        <taxon>Gammaproteobacteria</taxon>
        <taxon>Vibrionales</taxon>
        <taxon>Vibrionaceae</taxon>
        <taxon>Photobacterium</taxon>
    </lineage>
</organism>
<accession>A0A1Y6MQK4</accession>
<reference evidence="5" key="1">
    <citation type="submission" date="2017-06" db="EMBL/GenBank/DDBJ databases">
        <authorList>
            <person name="Rodrigo-Torres L."/>
            <person name="Arahal R.D."/>
            <person name="Lucena T."/>
        </authorList>
    </citation>
    <scope>NUCLEOTIDE SEQUENCE [LARGE SCALE GENOMIC DNA]</scope>
    <source>
        <strain evidence="5">CECT 9190</strain>
    </source>
</reference>
<dbReference type="Pfam" id="PF01522">
    <property type="entry name" value="Polysacc_deac_1"/>
    <property type="match status" value="1"/>
</dbReference>
<dbReference type="PANTHER" id="PTHR34216">
    <property type="match status" value="1"/>
</dbReference>
<dbReference type="PANTHER" id="PTHR34216:SF3">
    <property type="entry name" value="POLY-BETA-1,6-N-ACETYL-D-GLUCOSAMINE N-DEACETYLASE"/>
    <property type="match status" value="1"/>
</dbReference>
<protein>
    <submittedName>
        <fullName evidence="4">Polysaccharide deacetylase</fullName>
    </submittedName>
</protein>
<dbReference type="Gene3D" id="3.20.20.370">
    <property type="entry name" value="Glycoside hydrolase/deacetylase"/>
    <property type="match status" value="1"/>
</dbReference>
<dbReference type="GO" id="GO:0016810">
    <property type="term" value="F:hydrolase activity, acting on carbon-nitrogen (but not peptide) bonds"/>
    <property type="evidence" value="ECO:0007669"/>
    <property type="project" value="InterPro"/>
</dbReference>
<evidence type="ECO:0000256" key="2">
    <source>
        <dbReference type="ARBA" id="ARBA00022729"/>
    </source>
</evidence>
<evidence type="ECO:0000259" key="3">
    <source>
        <dbReference type="Pfam" id="PF01522"/>
    </source>
</evidence>
<dbReference type="InterPro" id="IPR011330">
    <property type="entry name" value="Glyco_hydro/deAcase_b/a-brl"/>
</dbReference>
<evidence type="ECO:0000256" key="1">
    <source>
        <dbReference type="ARBA" id="ARBA00004613"/>
    </source>
</evidence>
<keyword evidence="2" id="KW-0732">Signal</keyword>
<dbReference type="SUPFAM" id="SSF88713">
    <property type="entry name" value="Glycoside hydrolase/deacetylase"/>
    <property type="match status" value="1"/>
</dbReference>
<dbReference type="AlphaFoldDB" id="A0A1Y6MQK4"/>
<evidence type="ECO:0000313" key="5">
    <source>
        <dbReference type="Proteomes" id="UP000195963"/>
    </source>
</evidence>
<dbReference type="GO" id="GO:0005975">
    <property type="term" value="P:carbohydrate metabolic process"/>
    <property type="evidence" value="ECO:0007669"/>
    <property type="project" value="InterPro"/>
</dbReference>
<dbReference type="RefSeq" id="WP_087846188.1">
    <property type="nucleotide sequence ID" value="NZ_FYAK01000011.1"/>
</dbReference>
<dbReference type="GO" id="GO:0005576">
    <property type="term" value="C:extracellular region"/>
    <property type="evidence" value="ECO:0007669"/>
    <property type="project" value="UniProtKB-SubCell"/>
</dbReference>
<gene>
    <name evidence="4" type="ORF">PMAL9190_03392</name>
</gene>
<dbReference type="EMBL" id="FYAK01000011">
    <property type="protein sequence ID" value="SMY38159.1"/>
    <property type="molecule type" value="Genomic_DNA"/>
</dbReference>
<keyword evidence="5" id="KW-1185">Reference proteome</keyword>
<name>A0A1Y6MQK4_9GAMM</name>
<feature type="domain" description="NodB homology" evidence="3">
    <location>
        <begin position="204"/>
        <end position="272"/>
    </location>
</feature>
<dbReference type="InterPro" id="IPR051398">
    <property type="entry name" value="Polysacch_Deacetylase"/>
</dbReference>